<dbReference type="AlphaFoldDB" id="A0A212KGE5"/>
<evidence type="ECO:0000313" key="2">
    <source>
        <dbReference type="EMBL" id="SBW10790.1"/>
    </source>
</evidence>
<proteinExistence type="predicted"/>
<accession>A0A212KGE5</accession>
<evidence type="ECO:0000259" key="1">
    <source>
        <dbReference type="PROSITE" id="PS51819"/>
    </source>
</evidence>
<name>A0A212KGE5_9FIRM</name>
<feature type="domain" description="VOC" evidence="1">
    <location>
        <begin position="9"/>
        <end position="127"/>
    </location>
</feature>
<dbReference type="EMBL" id="FLUN01000001">
    <property type="protein sequence ID" value="SBW10790.1"/>
    <property type="molecule type" value="Genomic_DNA"/>
</dbReference>
<organism evidence="2">
    <name type="scientific">uncultured Eubacteriales bacterium</name>
    <dbReference type="NCBI Taxonomy" id="172733"/>
    <lineage>
        <taxon>Bacteria</taxon>
        <taxon>Bacillati</taxon>
        <taxon>Bacillota</taxon>
        <taxon>Clostridia</taxon>
        <taxon>Eubacteriales</taxon>
        <taxon>environmental samples</taxon>
    </lineage>
</organism>
<sequence>MTFAENILGIQHIAVPTMDVEKTVAFYGQLGFEEKLRTKGLRGPVVFMGQQNLMLEFYVPEACAGRAGAVDHFAIDVKDVEAAFTAAKEAGFQLLDQEIQSRPFWERGVRFFNIEGPNAEKIEFSQKL</sequence>
<dbReference type="Pfam" id="PF00903">
    <property type="entry name" value="Glyoxalase"/>
    <property type="match status" value="1"/>
</dbReference>
<dbReference type="SUPFAM" id="SSF54593">
    <property type="entry name" value="Glyoxalase/Bleomycin resistance protein/Dihydroxybiphenyl dioxygenase"/>
    <property type="match status" value="1"/>
</dbReference>
<dbReference type="CDD" id="cd06587">
    <property type="entry name" value="VOC"/>
    <property type="match status" value="1"/>
</dbReference>
<reference evidence="2" key="1">
    <citation type="submission" date="2016-04" db="EMBL/GenBank/DDBJ databases">
        <authorList>
            <person name="Evans L.H."/>
            <person name="Alamgir A."/>
            <person name="Owens N."/>
            <person name="Weber N.D."/>
            <person name="Virtaneva K."/>
            <person name="Barbian K."/>
            <person name="Babar A."/>
            <person name="Rosenke K."/>
        </authorList>
    </citation>
    <scope>NUCLEOTIDE SEQUENCE</scope>
    <source>
        <strain evidence="2">86</strain>
    </source>
</reference>
<dbReference type="InterPro" id="IPR037523">
    <property type="entry name" value="VOC_core"/>
</dbReference>
<protein>
    <recommendedName>
        <fullName evidence="1">VOC domain-containing protein</fullName>
    </recommendedName>
</protein>
<gene>
    <name evidence="2" type="ORF">KL86CLO1_13056</name>
</gene>
<dbReference type="PROSITE" id="PS51819">
    <property type="entry name" value="VOC"/>
    <property type="match status" value="1"/>
</dbReference>
<dbReference type="Gene3D" id="3.10.180.10">
    <property type="entry name" value="2,3-Dihydroxybiphenyl 1,2-Dioxygenase, domain 1"/>
    <property type="match status" value="1"/>
</dbReference>
<dbReference type="InterPro" id="IPR029068">
    <property type="entry name" value="Glyas_Bleomycin-R_OHBP_Dase"/>
</dbReference>
<dbReference type="InterPro" id="IPR004360">
    <property type="entry name" value="Glyas_Fos-R_dOase_dom"/>
</dbReference>